<dbReference type="AlphaFoldDB" id="A0A2A4T0G1"/>
<evidence type="ECO:0000313" key="3">
    <source>
        <dbReference type="Proteomes" id="UP000218113"/>
    </source>
</evidence>
<accession>A0A2A4T0G1</accession>
<dbReference type="SUPFAM" id="SSF141694">
    <property type="entry name" value="AF2212/PG0164-like"/>
    <property type="match status" value="1"/>
</dbReference>
<gene>
    <name evidence="2" type="ORF">COB67_09310</name>
</gene>
<reference evidence="3" key="1">
    <citation type="submission" date="2017-08" db="EMBL/GenBank/DDBJ databases">
        <title>A dynamic microbial community with high functional redundancy inhabits the cold, oxic subseafloor aquifer.</title>
        <authorList>
            <person name="Tully B.J."/>
            <person name="Wheat C.G."/>
            <person name="Glazer B.T."/>
            <person name="Huber J.A."/>
        </authorList>
    </citation>
    <scope>NUCLEOTIDE SEQUENCE [LARGE SCALE GENOMIC DNA]</scope>
</reference>
<dbReference type="Gene3D" id="2.40.10.220">
    <property type="entry name" value="predicted glycosyltransferase like domains"/>
    <property type="match status" value="1"/>
</dbReference>
<dbReference type="Pfam" id="PF07238">
    <property type="entry name" value="PilZ"/>
    <property type="match status" value="1"/>
</dbReference>
<evidence type="ECO:0000313" key="2">
    <source>
        <dbReference type="EMBL" id="PCI27106.1"/>
    </source>
</evidence>
<evidence type="ECO:0000259" key="1">
    <source>
        <dbReference type="Pfam" id="PF07238"/>
    </source>
</evidence>
<dbReference type="GO" id="GO:0035438">
    <property type="term" value="F:cyclic-di-GMP binding"/>
    <property type="evidence" value="ECO:0007669"/>
    <property type="project" value="InterPro"/>
</dbReference>
<feature type="domain" description="PilZ" evidence="1">
    <location>
        <begin position="65"/>
        <end position="157"/>
    </location>
</feature>
<proteinExistence type="predicted"/>
<dbReference type="EMBL" id="NVSR01000074">
    <property type="protein sequence ID" value="PCI27106.1"/>
    <property type="molecule type" value="Genomic_DNA"/>
</dbReference>
<name>A0A2A4T0G1_9DELT</name>
<dbReference type="Proteomes" id="UP000218113">
    <property type="component" value="Unassembled WGS sequence"/>
</dbReference>
<sequence length="164" mass="18959">MFSIKGIYDKGAIQLMEPLELEENAEVIITFLDEDFPLSAQEPLDLAAPEVEIEDNSEEYYERFRKHKRYKANGIINLLEGEREVSYPLNDYSAGGLSFISDQVFDSDQQITASLKYIASGEVLEMRFDIEVKRTIQTDEEGKFKIGCQFLDLVDEELWHMIMD</sequence>
<comment type="caution">
    <text evidence="2">The sequence shown here is derived from an EMBL/GenBank/DDBJ whole genome shotgun (WGS) entry which is preliminary data.</text>
</comment>
<organism evidence="2 3">
    <name type="scientific">SAR324 cluster bacterium</name>
    <dbReference type="NCBI Taxonomy" id="2024889"/>
    <lineage>
        <taxon>Bacteria</taxon>
        <taxon>Deltaproteobacteria</taxon>
        <taxon>SAR324 cluster</taxon>
    </lineage>
</organism>
<protein>
    <recommendedName>
        <fullName evidence="1">PilZ domain-containing protein</fullName>
    </recommendedName>
</protein>
<dbReference type="InterPro" id="IPR009875">
    <property type="entry name" value="PilZ_domain"/>
</dbReference>